<organism evidence="2 3">
    <name type="scientific">Cladophialophora carrionii CBS 160.54</name>
    <dbReference type="NCBI Taxonomy" id="1279043"/>
    <lineage>
        <taxon>Eukaryota</taxon>
        <taxon>Fungi</taxon>
        <taxon>Dikarya</taxon>
        <taxon>Ascomycota</taxon>
        <taxon>Pezizomycotina</taxon>
        <taxon>Eurotiomycetes</taxon>
        <taxon>Chaetothyriomycetidae</taxon>
        <taxon>Chaetothyriales</taxon>
        <taxon>Herpotrichiellaceae</taxon>
        <taxon>Cladophialophora</taxon>
    </lineage>
</organism>
<evidence type="ECO:0000313" key="2">
    <source>
        <dbReference type="EMBL" id="ETI26941.1"/>
    </source>
</evidence>
<dbReference type="HOGENOM" id="CLU_1651969_0_0_1"/>
<evidence type="ECO:0000256" key="1">
    <source>
        <dbReference type="SAM" id="Phobius"/>
    </source>
</evidence>
<feature type="transmembrane region" description="Helical" evidence="1">
    <location>
        <begin position="52"/>
        <end position="72"/>
    </location>
</feature>
<gene>
    <name evidence="2" type="ORF">G647_10040</name>
</gene>
<evidence type="ECO:0000313" key="3">
    <source>
        <dbReference type="Proteomes" id="UP000030678"/>
    </source>
</evidence>
<dbReference type="VEuPathDB" id="FungiDB:G647_10040"/>
<keyword evidence="1" id="KW-1133">Transmembrane helix</keyword>
<keyword evidence="1" id="KW-0472">Membrane</keyword>
<dbReference type="RefSeq" id="XP_008724254.1">
    <property type="nucleotide sequence ID" value="XM_008726032.1"/>
</dbReference>
<protein>
    <submittedName>
        <fullName evidence="2">Uncharacterized protein</fullName>
    </submittedName>
</protein>
<sequence length="160" mass="17421">MNIPPYVCCFLFLNTVGNLIHRGWIRPWTCAVAIESTTIVCYIILVTVHSPVVKYIALIVAVSCAGSAYPVIWPERIRALEGTVAAGVGIGLTNACAQWSGIVGPHVYSTIYGPTYHKSYGQGVRLGWTSGRTVPVCNTTWGYDIVDMQMNLGRNGNDQD</sequence>
<feature type="transmembrane region" description="Helical" evidence="1">
    <location>
        <begin position="28"/>
        <end position="46"/>
    </location>
</feature>
<dbReference type="AlphaFoldDB" id="V9DJT1"/>
<accession>V9DJT1</accession>
<reference evidence="2 3" key="1">
    <citation type="submission" date="2013-03" db="EMBL/GenBank/DDBJ databases">
        <title>The Genome Sequence of Cladophialophora carrionii CBS 160.54.</title>
        <authorList>
            <consortium name="The Broad Institute Genomics Platform"/>
            <person name="Cuomo C."/>
            <person name="de Hoog S."/>
            <person name="Gorbushina A."/>
            <person name="Walker B."/>
            <person name="Young S.K."/>
            <person name="Zeng Q."/>
            <person name="Gargeya S."/>
            <person name="Fitzgerald M."/>
            <person name="Haas B."/>
            <person name="Abouelleil A."/>
            <person name="Allen A.W."/>
            <person name="Alvarado L."/>
            <person name="Arachchi H.M."/>
            <person name="Berlin A.M."/>
            <person name="Chapman S.B."/>
            <person name="Gainer-Dewar J."/>
            <person name="Goldberg J."/>
            <person name="Griggs A."/>
            <person name="Gujja S."/>
            <person name="Hansen M."/>
            <person name="Howarth C."/>
            <person name="Imamovic A."/>
            <person name="Ireland A."/>
            <person name="Larimer J."/>
            <person name="McCowan C."/>
            <person name="Murphy C."/>
            <person name="Pearson M."/>
            <person name="Poon T.W."/>
            <person name="Priest M."/>
            <person name="Roberts A."/>
            <person name="Saif S."/>
            <person name="Shea T."/>
            <person name="Sisk P."/>
            <person name="Sykes S."/>
            <person name="Wortman J."/>
            <person name="Nusbaum C."/>
            <person name="Birren B."/>
        </authorList>
    </citation>
    <scope>NUCLEOTIDE SEQUENCE [LARGE SCALE GENOMIC DNA]</scope>
    <source>
        <strain evidence="2 3">CBS 160.54</strain>
    </source>
</reference>
<keyword evidence="1" id="KW-0812">Transmembrane</keyword>
<dbReference type="GeneID" id="19988533"/>
<dbReference type="EMBL" id="KB822699">
    <property type="protein sequence ID" value="ETI26941.1"/>
    <property type="molecule type" value="Genomic_DNA"/>
</dbReference>
<dbReference type="Proteomes" id="UP000030678">
    <property type="component" value="Unassembled WGS sequence"/>
</dbReference>
<name>V9DJT1_9EURO</name>
<dbReference type="InterPro" id="IPR036259">
    <property type="entry name" value="MFS_trans_sf"/>
</dbReference>
<proteinExistence type="predicted"/>
<dbReference type="SUPFAM" id="SSF103473">
    <property type="entry name" value="MFS general substrate transporter"/>
    <property type="match status" value="1"/>
</dbReference>